<dbReference type="KEGG" id="sphk:SKP52_01165"/>
<dbReference type="CDD" id="cd02233">
    <property type="entry name" value="cupin_HNL-like"/>
    <property type="match status" value="1"/>
</dbReference>
<dbReference type="PANTHER" id="PTHR43698">
    <property type="entry name" value="RIBD C-TERMINAL DOMAIN CONTAINING PROTEIN"/>
    <property type="match status" value="1"/>
</dbReference>
<dbReference type="OrthoDB" id="9802489at2"/>
<keyword evidence="1" id="KW-0732">Signal</keyword>
<dbReference type="InterPro" id="IPR014710">
    <property type="entry name" value="RmlC-like_jellyroll"/>
</dbReference>
<dbReference type="AlphaFoldDB" id="A0A0A7PB51"/>
<protein>
    <recommendedName>
        <fullName evidence="2">Cupin type-2 domain-containing protein</fullName>
    </recommendedName>
</protein>
<dbReference type="Pfam" id="PF07883">
    <property type="entry name" value="Cupin_2"/>
    <property type="match status" value="1"/>
</dbReference>
<dbReference type="InterPro" id="IPR011051">
    <property type="entry name" value="RmlC_Cupin_sf"/>
</dbReference>
<organism evidence="3 4">
    <name type="scientific">Sphingopyxis fribergensis</name>
    <dbReference type="NCBI Taxonomy" id="1515612"/>
    <lineage>
        <taxon>Bacteria</taxon>
        <taxon>Pseudomonadati</taxon>
        <taxon>Pseudomonadota</taxon>
        <taxon>Alphaproteobacteria</taxon>
        <taxon>Sphingomonadales</taxon>
        <taxon>Sphingomonadaceae</taxon>
        <taxon>Sphingopyxis</taxon>
    </lineage>
</organism>
<reference evidence="3 4" key="1">
    <citation type="journal article" date="2015" name="Int. J. Syst. Evol. Microbiol.">
        <title>Description of Sphingopyxis fribergensis sp. nov. - a soil bacterium with the ability to degrade styrene and phenylacetic acid.</title>
        <authorList>
            <person name="Oelschlagel M."/>
            <person name="Ruckert C."/>
            <person name="Kalinowski J."/>
            <person name="Schmidt G."/>
            <person name="Schlomann M."/>
            <person name="Tischler D."/>
        </authorList>
    </citation>
    <scope>NUCLEOTIDE SEQUENCE [LARGE SCALE GENOMIC DNA]</scope>
    <source>
        <strain evidence="3 4">Kp5.2</strain>
    </source>
</reference>
<feature type="domain" description="Cupin type-2" evidence="2">
    <location>
        <begin position="62"/>
        <end position="122"/>
    </location>
</feature>
<feature type="chain" id="PRO_5002042191" description="Cupin type-2 domain-containing protein" evidence="1">
    <location>
        <begin position="18"/>
        <end position="157"/>
    </location>
</feature>
<gene>
    <name evidence="3" type="ORF">SKP52_01165</name>
</gene>
<evidence type="ECO:0000313" key="4">
    <source>
        <dbReference type="Proteomes" id="UP000030907"/>
    </source>
</evidence>
<dbReference type="EMBL" id="CP009122">
    <property type="protein sequence ID" value="AJA07175.1"/>
    <property type="molecule type" value="Genomic_DNA"/>
</dbReference>
<dbReference type="PANTHER" id="PTHR43698:SF1">
    <property type="entry name" value="BLL4564 PROTEIN"/>
    <property type="match status" value="1"/>
</dbReference>
<name>A0A0A7PB51_9SPHN</name>
<dbReference type="Proteomes" id="UP000030907">
    <property type="component" value="Chromosome"/>
</dbReference>
<sequence length="157" mass="16581">MKALLALAALVATPAWAQTAHVEVFRAGSHPAVPGPVERFTGMVTVQPVFDPHAPSTASAGTVTFQPGAHSAWHRHPKGQYLIVLSGVGWTQEEGQPIVEILPGDVVWCPPGVKHWHGASATTGLVQLSVQEAVDGKNVEWLEKVSDADYAKGPGVK</sequence>
<dbReference type="SUPFAM" id="SSF51182">
    <property type="entry name" value="RmlC-like cupins"/>
    <property type="match status" value="1"/>
</dbReference>
<dbReference type="InterPro" id="IPR047263">
    <property type="entry name" value="HNL-like_cupin"/>
</dbReference>
<accession>A0A0A7PB51</accession>
<dbReference type="STRING" id="1515612.SKP52_01165"/>
<evidence type="ECO:0000256" key="1">
    <source>
        <dbReference type="SAM" id="SignalP"/>
    </source>
</evidence>
<evidence type="ECO:0000259" key="2">
    <source>
        <dbReference type="Pfam" id="PF07883"/>
    </source>
</evidence>
<proteinExistence type="predicted"/>
<dbReference type="RefSeq" id="WP_039570751.1">
    <property type="nucleotide sequence ID" value="NZ_CP009122.1"/>
</dbReference>
<dbReference type="HOGENOM" id="CLU_072993_1_4_5"/>
<feature type="signal peptide" evidence="1">
    <location>
        <begin position="1"/>
        <end position="17"/>
    </location>
</feature>
<keyword evidence="4" id="KW-1185">Reference proteome</keyword>
<dbReference type="Gene3D" id="2.60.120.10">
    <property type="entry name" value="Jelly Rolls"/>
    <property type="match status" value="1"/>
</dbReference>
<dbReference type="InterPro" id="IPR013096">
    <property type="entry name" value="Cupin_2"/>
</dbReference>
<evidence type="ECO:0000313" key="3">
    <source>
        <dbReference type="EMBL" id="AJA07175.1"/>
    </source>
</evidence>